<dbReference type="EMBL" id="WUBL01000010">
    <property type="protein sequence ID" value="KAF2971924.1"/>
    <property type="molecule type" value="Genomic_DNA"/>
</dbReference>
<keyword evidence="1" id="KW-0472">Membrane</keyword>
<keyword evidence="1" id="KW-0812">Transmembrane</keyword>
<protein>
    <submittedName>
        <fullName evidence="2">Uncharacterized protein</fullName>
    </submittedName>
</protein>
<gene>
    <name evidence="2" type="ORF">GQX73_g1667</name>
</gene>
<evidence type="ECO:0000313" key="2">
    <source>
        <dbReference type="EMBL" id="KAF2971924.1"/>
    </source>
</evidence>
<accession>A0A7C8J073</accession>
<dbReference type="PANTHER" id="PTHR36847:SF1">
    <property type="entry name" value="AMIDOLIGASE ENZYME"/>
    <property type="match status" value="1"/>
</dbReference>
<sequence length="514" mass="59140">MAPSDSIFDLIDSSIGVELEFLLCYPKANLPVKIPLRDITGSQFRPPDQAINAMIEEILRVVDNAVDSLGRGGGDYVLTRESRAPEDIHLLRYRGWETRPATNYYFPSEARDERFARIYLWYPFKVISPAFWATDESWNEIHTVVQAIRTQLNVIIPPGASTHFHYGNGKSYIPFNKLRRIAALLVAVDPMIAQLNPEYKRNDDSALSNRLYSRIAHGRTAADIAREIGAEYVEGEPDIPVRRRRPIAYPIRIHRRRPDSRFDFAVPWRRGQLTGYSFSREIFRSSGFPQDNFDELGALEIPVASREILRSPNAPTVAELMRYGPQRNDRPAYSFLAYTLGRYKRVLQINGEIDARSQYKRTIEFRQMASTLNPEEVVAFGKVVVRLCEFAGEADLDKLWNLILDCAVAETHNTWYDVFDLLGELGLISEAKVLYHPVARFRGEKVPEGDIRVDGAISSSILRMFGYYYLFSTNEEGVWWWNEWPVWYKALFGFAIVWVIIWVGIPSLIRYFSS</sequence>
<dbReference type="PANTHER" id="PTHR36847">
    <property type="entry name" value="AMIDOLIGASE ENZYME"/>
    <property type="match status" value="1"/>
</dbReference>
<evidence type="ECO:0000256" key="1">
    <source>
        <dbReference type="SAM" id="Phobius"/>
    </source>
</evidence>
<organism evidence="2 3">
    <name type="scientific">Xylaria multiplex</name>
    <dbReference type="NCBI Taxonomy" id="323545"/>
    <lineage>
        <taxon>Eukaryota</taxon>
        <taxon>Fungi</taxon>
        <taxon>Dikarya</taxon>
        <taxon>Ascomycota</taxon>
        <taxon>Pezizomycotina</taxon>
        <taxon>Sordariomycetes</taxon>
        <taxon>Xylariomycetidae</taxon>
        <taxon>Xylariales</taxon>
        <taxon>Xylariaceae</taxon>
        <taxon>Xylaria</taxon>
    </lineage>
</organism>
<name>A0A7C8J073_9PEZI</name>
<keyword evidence="1" id="KW-1133">Transmembrane helix</keyword>
<reference evidence="2 3" key="1">
    <citation type="submission" date="2019-12" db="EMBL/GenBank/DDBJ databases">
        <title>Draft genome sequence of the ascomycete Xylaria multiplex DSM 110363.</title>
        <authorList>
            <person name="Buettner E."/>
            <person name="Kellner H."/>
        </authorList>
    </citation>
    <scope>NUCLEOTIDE SEQUENCE [LARGE SCALE GENOMIC DNA]</scope>
    <source>
        <strain evidence="2 3">DSM 110363</strain>
    </source>
</reference>
<dbReference type="OrthoDB" id="4768338at2759"/>
<feature type="transmembrane region" description="Helical" evidence="1">
    <location>
        <begin position="490"/>
        <end position="512"/>
    </location>
</feature>
<dbReference type="Proteomes" id="UP000481858">
    <property type="component" value="Unassembled WGS sequence"/>
</dbReference>
<evidence type="ECO:0000313" key="3">
    <source>
        <dbReference type="Proteomes" id="UP000481858"/>
    </source>
</evidence>
<comment type="caution">
    <text evidence="2">The sequence shown here is derived from an EMBL/GenBank/DDBJ whole genome shotgun (WGS) entry which is preliminary data.</text>
</comment>
<keyword evidence="3" id="KW-1185">Reference proteome</keyword>
<dbReference type="AlphaFoldDB" id="A0A7C8J073"/>
<proteinExistence type="predicted"/>
<dbReference type="InParanoid" id="A0A7C8J073"/>